<dbReference type="InterPro" id="IPR001647">
    <property type="entry name" value="HTH_TetR"/>
</dbReference>
<keyword evidence="1" id="KW-0238">DNA-binding</keyword>
<dbReference type="Proteomes" id="UP000034034">
    <property type="component" value="Chromosome"/>
</dbReference>
<keyword evidence="5" id="KW-1185">Reference proteome</keyword>
<dbReference type="RefSeq" id="WP_030735183.1">
    <property type="nucleotide sequence ID" value="NZ_CP009922.3"/>
</dbReference>
<name>A0A0F7FV61_9ACTN</name>
<dbReference type="STRING" id="408015.SXIM_23630"/>
<dbReference type="InterPro" id="IPR041347">
    <property type="entry name" value="MftR_C"/>
</dbReference>
<evidence type="ECO:0000313" key="4">
    <source>
        <dbReference type="EMBL" id="AKG43747.1"/>
    </source>
</evidence>
<feature type="domain" description="HTH tetR-type" evidence="2">
    <location>
        <begin position="18"/>
        <end position="53"/>
    </location>
</feature>
<protein>
    <submittedName>
        <fullName evidence="4">Family transcriptional regulator</fullName>
    </submittedName>
</protein>
<proteinExistence type="predicted"/>
<evidence type="ECO:0000259" key="3">
    <source>
        <dbReference type="Pfam" id="PF17754"/>
    </source>
</evidence>
<accession>A0A0F7FV61</accession>
<dbReference type="InterPro" id="IPR009057">
    <property type="entry name" value="Homeodomain-like_sf"/>
</dbReference>
<reference evidence="4" key="1">
    <citation type="submission" date="2019-08" db="EMBL/GenBank/DDBJ databases">
        <title>Complete genome sequence of a mangrove-derived Streptomyces xiamenensis.</title>
        <authorList>
            <person name="Xu J."/>
        </authorList>
    </citation>
    <scope>NUCLEOTIDE SEQUENCE</scope>
    <source>
        <strain evidence="4">318</strain>
    </source>
</reference>
<dbReference type="PATRIC" id="fig|408015.6.peg.2398"/>
<organism evidence="4 5">
    <name type="scientific">Streptomyces xiamenensis</name>
    <dbReference type="NCBI Taxonomy" id="408015"/>
    <lineage>
        <taxon>Bacteria</taxon>
        <taxon>Bacillati</taxon>
        <taxon>Actinomycetota</taxon>
        <taxon>Actinomycetes</taxon>
        <taxon>Kitasatosporales</taxon>
        <taxon>Streptomycetaceae</taxon>
        <taxon>Streptomyces</taxon>
    </lineage>
</organism>
<dbReference type="Pfam" id="PF00440">
    <property type="entry name" value="TetR_N"/>
    <property type="match status" value="1"/>
</dbReference>
<evidence type="ECO:0000259" key="2">
    <source>
        <dbReference type="Pfam" id="PF00440"/>
    </source>
</evidence>
<dbReference type="SUPFAM" id="SSF46689">
    <property type="entry name" value="Homeodomain-like"/>
    <property type="match status" value="1"/>
</dbReference>
<sequence>MGRVRDDAAMRASEKCCELYISRGTTSLTVAELTAAIGISARSFHRYFPTKADTVQPVFDWTTDTFNTHVRTAPPGPLTGVLRDGFRVMLGGTHAARTRALFPLVFADPGMWSVFLRAVHHGETTLAAALAPRLGSAPDAIGTRTAAAAVASATRLALEGMARTGQDPEPLFDAHLDAFASGVLAGAR</sequence>
<dbReference type="GO" id="GO:0003677">
    <property type="term" value="F:DNA binding"/>
    <property type="evidence" value="ECO:0007669"/>
    <property type="project" value="UniProtKB-KW"/>
</dbReference>
<dbReference type="Gene3D" id="1.10.357.10">
    <property type="entry name" value="Tetracycline Repressor, domain 2"/>
    <property type="match status" value="1"/>
</dbReference>
<dbReference type="AlphaFoldDB" id="A0A0F7FV61"/>
<feature type="domain" description="MftR C-terminal" evidence="3">
    <location>
        <begin position="96"/>
        <end position="182"/>
    </location>
</feature>
<dbReference type="KEGG" id="sxi:SXIM_23630"/>
<dbReference type="Pfam" id="PF17754">
    <property type="entry name" value="TetR_C_14"/>
    <property type="match status" value="1"/>
</dbReference>
<evidence type="ECO:0000313" key="5">
    <source>
        <dbReference type="Proteomes" id="UP000034034"/>
    </source>
</evidence>
<dbReference type="EMBL" id="CP009922">
    <property type="protein sequence ID" value="AKG43747.1"/>
    <property type="molecule type" value="Genomic_DNA"/>
</dbReference>
<dbReference type="HOGENOM" id="CLU_069356_2_4_11"/>
<evidence type="ECO:0000256" key="1">
    <source>
        <dbReference type="ARBA" id="ARBA00023125"/>
    </source>
</evidence>
<gene>
    <name evidence="4" type="ORF">SXIM_23630</name>
</gene>